<dbReference type="AlphaFoldDB" id="A0A6A4H535"/>
<dbReference type="Proteomes" id="UP000799118">
    <property type="component" value="Unassembled WGS sequence"/>
</dbReference>
<name>A0A6A4H535_9AGAR</name>
<organism evidence="1 2">
    <name type="scientific">Gymnopus androsaceus JB14</name>
    <dbReference type="NCBI Taxonomy" id="1447944"/>
    <lineage>
        <taxon>Eukaryota</taxon>
        <taxon>Fungi</taxon>
        <taxon>Dikarya</taxon>
        <taxon>Basidiomycota</taxon>
        <taxon>Agaricomycotina</taxon>
        <taxon>Agaricomycetes</taxon>
        <taxon>Agaricomycetidae</taxon>
        <taxon>Agaricales</taxon>
        <taxon>Marasmiineae</taxon>
        <taxon>Omphalotaceae</taxon>
        <taxon>Gymnopus</taxon>
    </lineage>
</organism>
<gene>
    <name evidence="1" type="ORF">BT96DRAFT_944030</name>
</gene>
<sequence>MAAWVVIFHDNGLQTLALRPIPILRLPPPYQKLLARLDTVLTWIRFQTSSHAASIKMEIQVQDKGRRAWWGKKGCAVARKRRNQIYSKGAKNELRALIIAVKKQRLELERFMDDGSQEYQRKVLTLTALKLQLLAARPSLKTTRESFIIWLSFENPFWCRRFFKSTNF</sequence>
<keyword evidence="2" id="KW-1185">Reference proteome</keyword>
<dbReference type="EMBL" id="ML769576">
    <property type="protein sequence ID" value="KAE9393292.1"/>
    <property type="molecule type" value="Genomic_DNA"/>
</dbReference>
<evidence type="ECO:0000313" key="2">
    <source>
        <dbReference type="Proteomes" id="UP000799118"/>
    </source>
</evidence>
<protein>
    <submittedName>
        <fullName evidence="1">Uncharacterized protein</fullName>
    </submittedName>
</protein>
<evidence type="ECO:0000313" key="1">
    <source>
        <dbReference type="EMBL" id="KAE9393292.1"/>
    </source>
</evidence>
<proteinExistence type="predicted"/>
<reference evidence="1" key="1">
    <citation type="journal article" date="2019" name="Environ. Microbiol.">
        <title>Fungal ecological strategies reflected in gene transcription - a case study of two litter decomposers.</title>
        <authorList>
            <person name="Barbi F."/>
            <person name="Kohler A."/>
            <person name="Barry K."/>
            <person name="Baskaran P."/>
            <person name="Daum C."/>
            <person name="Fauchery L."/>
            <person name="Ihrmark K."/>
            <person name="Kuo A."/>
            <person name="LaButti K."/>
            <person name="Lipzen A."/>
            <person name="Morin E."/>
            <person name="Grigoriev I.V."/>
            <person name="Henrissat B."/>
            <person name="Lindahl B."/>
            <person name="Martin F."/>
        </authorList>
    </citation>
    <scope>NUCLEOTIDE SEQUENCE</scope>
    <source>
        <strain evidence="1">JB14</strain>
    </source>
</reference>
<accession>A0A6A4H535</accession>